<evidence type="ECO:0000256" key="5">
    <source>
        <dbReference type="ARBA" id="ARBA00023049"/>
    </source>
</evidence>
<evidence type="ECO:0000313" key="9">
    <source>
        <dbReference type="EMBL" id="TKC04614.1"/>
    </source>
</evidence>
<gene>
    <name evidence="9" type="ORF">FA048_19325</name>
</gene>
<dbReference type="PANTHER" id="PTHR22726">
    <property type="entry name" value="METALLOENDOPEPTIDASE OMA1"/>
    <property type="match status" value="1"/>
</dbReference>
<proteinExistence type="inferred from homology"/>
<evidence type="ECO:0000256" key="3">
    <source>
        <dbReference type="ARBA" id="ARBA00022801"/>
    </source>
</evidence>
<accession>A0A4U1CE08</accession>
<organism evidence="9 10">
    <name type="scientific">Pedobacter polaris</name>
    <dbReference type="NCBI Taxonomy" id="2571273"/>
    <lineage>
        <taxon>Bacteria</taxon>
        <taxon>Pseudomonadati</taxon>
        <taxon>Bacteroidota</taxon>
        <taxon>Sphingobacteriia</taxon>
        <taxon>Sphingobacteriales</taxon>
        <taxon>Sphingobacteriaceae</taxon>
        <taxon>Pedobacter</taxon>
    </lineage>
</organism>
<dbReference type="Gene3D" id="3.30.2010.10">
    <property type="entry name" value="Metalloproteases ('zincins'), catalytic domain"/>
    <property type="match status" value="1"/>
</dbReference>
<dbReference type="GO" id="GO:0004222">
    <property type="term" value="F:metalloendopeptidase activity"/>
    <property type="evidence" value="ECO:0007669"/>
    <property type="project" value="InterPro"/>
</dbReference>
<dbReference type="GO" id="GO:0051603">
    <property type="term" value="P:proteolysis involved in protein catabolic process"/>
    <property type="evidence" value="ECO:0007669"/>
    <property type="project" value="TreeGrafter"/>
</dbReference>
<keyword evidence="1 6" id="KW-0645">Protease</keyword>
<dbReference type="EMBL" id="SWBR01000007">
    <property type="protein sequence ID" value="TKC04614.1"/>
    <property type="molecule type" value="Genomic_DNA"/>
</dbReference>
<comment type="caution">
    <text evidence="9">The sequence shown here is derived from an EMBL/GenBank/DDBJ whole genome shotgun (WGS) entry which is preliminary data.</text>
</comment>
<protein>
    <submittedName>
        <fullName evidence="9">M48 family metallopeptidase</fullName>
    </submittedName>
</protein>
<keyword evidence="2" id="KW-0479">Metal-binding</keyword>
<evidence type="ECO:0000256" key="2">
    <source>
        <dbReference type="ARBA" id="ARBA00022723"/>
    </source>
</evidence>
<comment type="similarity">
    <text evidence="6">Belongs to the peptidase M48 family.</text>
</comment>
<keyword evidence="4 6" id="KW-0862">Zinc</keyword>
<keyword evidence="5 6" id="KW-0482">Metalloprotease</keyword>
<reference evidence="9 10" key="1">
    <citation type="submission" date="2019-04" db="EMBL/GenBank/DDBJ databases">
        <title>Pedobacter sp. RP-3-22 sp. nov., isolated from Arctic soil.</title>
        <authorList>
            <person name="Dahal R.H."/>
            <person name="Kim D.-U."/>
        </authorList>
    </citation>
    <scope>NUCLEOTIDE SEQUENCE [LARGE SCALE GENOMIC DNA]</scope>
    <source>
        <strain evidence="9 10">RP-3-22</strain>
    </source>
</reference>
<name>A0A4U1CE08_9SPHI</name>
<dbReference type="Pfam" id="PF01435">
    <property type="entry name" value="Peptidase_M48"/>
    <property type="match status" value="1"/>
</dbReference>
<dbReference type="PROSITE" id="PS51257">
    <property type="entry name" value="PROKAR_LIPOPROTEIN"/>
    <property type="match status" value="1"/>
</dbReference>
<evidence type="ECO:0000256" key="7">
    <source>
        <dbReference type="SAM" id="SignalP"/>
    </source>
</evidence>
<evidence type="ECO:0000256" key="4">
    <source>
        <dbReference type="ARBA" id="ARBA00022833"/>
    </source>
</evidence>
<dbReference type="AlphaFoldDB" id="A0A4U1CE08"/>
<dbReference type="CDD" id="cd07331">
    <property type="entry name" value="M48C_Oma1_like"/>
    <property type="match status" value="1"/>
</dbReference>
<dbReference type="GO" id="GO:0016020">
    <property type="term" value="C:membrane"/>
    <property type="evidence" value="ECO:0007669"/>
    <property type="project" value="TreeGrafter"/>
</dbReference>
<dbReference type="Proteomes" id="UP000309488">
    <property type="component" value="Unassembled WGS sequence"/>
</dbReference>
<dbReference type="RefSeq" id="WP_136844254.1">
    <property type="nucleotide sequence ID" value="NZ_SWBR01000007.1"/>
</dbReference>
<evidence type="ECO:0000256" key="6">
    <source>
        <dbReference type="RuleBase" id="RU003983"/>
    </source>
</evidence>
<dbReference type="PANTHER" id="PTHR22726:SF24">
    <property type="entry name" value="M48 FAMILY METALLOPEPTIDASE"/>
    <property type="match status" value="1"/>
</dbReference>
<dbReference type="OrthoDB" id="9810445at2"/>
<feature type="chain" id="PRO_5020771308" evidence="7">
    <location>
        <begin position="23"/>
        <end position="276"/>
    </location>
</feature>
<evidence type="ECO:0000313" key="10">
    <source>
        <dbReference type="Proteomes" id="UP000309488"/>
    </source>
</evidence>
<evidence type="ECO:0000256" key="1">
    <source>
        <dbReference type="ARBA" id="ARBA00022670"/>
    </source>
</evidence>
<feature type="domain" description="Peptidase M48" evidence="8">
    <location>
        <begin position="94"/>
        <end position="264"/>
    </location>
</feature>
<dbReference type="InterPro" id="IPR051156">
    <property type="entry name" value="Mito/Outer_Membr_Metalloprot"/>
</dbReference>
<keyword evidence="7" id="KW-0732">Signal</keyword>
<keyword evidence="3 6" id="KW-0378">Hydrolase</keyword>
<feature type="signal peptide" evidence="7">
    <location>
        <begin position="1"/>
        <end position="22"/>
    </location>
</feature>
<comment type="cofactor">
    <cofactor evidence="6">
        <name>Zn(2+)</name>
        <dbReference type="ChEBI" id="CHEBI:29105"/>
    </cofactor>
    <text evidence="6">Binds 1 zinc ion per subunit.</text>
</comment>
<evidence type="ECO:0000259" key="8">
    <source>
        <dbReference type="Pfam" id="PF01435"/>
    </source>
</evidence>
<dbReference type="GO" id="GO:0046872">
    <property type="term" value="F:metal ion binding"/>
    <property type="evidence" value="ECO:0007669"/>
    <property type="project" value="UniProtKB-KW"/>
</dbReference>
<sequence length="276" mass="29253">MKKMMILGIATSMLAISSCSTSTVPLTGRKYSTFGVSAAQLEQQAAIGYSQLLSSPSTKVVSNSSANTQMIKRVGAKISAAVNQYMNQNGYGEQIKGYKWEFNLIESPEINAWCMPGGKVAVYTGILPITKDEAGLATVMGHEIAHAIAQHSLERASKSNLAQLGSVAVAVGAGASGASENSQATINQLFGLGAQAGYILPNSRQQELEADKMGLSFMAMAGYNPTSAISFWQRMAQASSGSAKPPVFLSTHPTDQSRIAQIQKDLPAAMKYYKGR</sequence>
<keyword evidence="10" id="KW-1185">Reference proteome</keyword>
<dbReference type="InterPro" id="IPR001915">
    <property type="entry name" value="Peptidase_M48"/>
</dbReference>